<dbReference type="Pfam" id="PF03446">
    <property type="entry name" value="NAD_binding_2"/>
    <property type="match status" value="1"/>
</dbReference>
<dbReference type="InterPro" id="IPR013328">
    <property type="entry name" value="6PGD_dom2"/>
</dbReference>
<dbReference type="PhylomeDB" id="Q1AYX9"/>
<organism evidence="7 8">
    <name type="scientific">Rubrobacter xylanophilus (strain DSM 9941 / JCM 11954 / NBRC 16129 / PRD-1)</name>
    <dbReference type="NCBI Taxonomy" id="266117"/>
    <lineage>
        <taxon>Bacteria</taxon>
        <taxon>Bacillati</taxon>
        <taxon>Actinomycetota</taxon>
        <taxon>Rubrobacteria</taxon>
        <taxon>Rubrobacterales</taxon>
        <taxon>Rubrobacteraceae</taxon>
        <taxon>Rubrobacter</taxon>
    </lineage>
</organism>
<evidence type="ECO:0000259" key="6">
    <source>
        <dbReference type="Pfam" id="PF14833"/>
    </source>
</evidence>
<dbReference type="GO" id="GO:0050661">
    <property type="term" value="F:NADP binding"/>
    <property type="evidence" value="ECO:0007669"/>
    <property type="project" value="InterPro"/>
</dbReference>
<dbReference type="InterPro" id="IPR015815">
    <property type="entry name" value="HIBADH-related"/>
</dbReference>
<dbReference type="PIRSF" id="PIRSF000103">
    <property type="entry name" value="HIBADH"/>
    <property type="match status" value="1"/>
</dbReference>
<feature type="active site" evidence="4">
    <location>
        <position position="172"/>
    </location>
</feature>
<dbReference type="HOGENOM" id="CLU_035117_0_4_11"/>
<name>Q1AYX9_RUBXD</name>
<dbReference type="AlphaFoldDB" id="Q1AYX9"/>
<dbReference type="Gene3D" id="1.10.1040.10">
    <property type="entry name" value="N-(1-d-carboxylethyl)-l-norvaline Dehydrogenase, domain 2"/>
    <property type="match status" value="1"/>
</dbReference>
<evidence type="ECO:0000259" key="5">
    <source>
        <dbReference type="Pfam" id="PF03446"/>
    </source>
</evidence>
<proteinExistence type="inferred from homology"/>
<dbReference type="GO" id="GO:0051287">
    <property type="term" value="F:NAD binding"/>
    <property type="evidence" value="ECO:0007669"/>
    <property type="project" value="InterPro"/>
</dbReference>
<dbReference type="InterPro" id="IPR036291">
    <property type="entry name" value="NAD(P)-bd_dom_sf"/>
</dbReference>
<comment type="similarity">
    <text evidence="1">Belongs to the HIBADH-related family.</text>
</comment>
<evidence type="ECO:0000256" key="2">
    <source>
        <dbReference type="ARBA" id="ARBA00023002"/>
    </source>
</evidence>
<dbReference type="eggNOG" id="COG2084">
    <property type="taxonomic scope" value="Bacteria"/>
</dbReference>
<evidence type="ECO:0000256" key="4">
    <source>
        <dbReference type="PIRSR" id="PIRSR000103-1"/>
    </source>
</evidence>
<dbReference type="GO" id="GO:0016491">
    <property type="term" value="F:oxidoreductase activity"/>
    <property type="evidence" value="ECO:0007669"/>
    <property type="project" value="UniProtKB-KW"/>
</dbReference>
<accession>Q1AYX9</accession>
<dbReference type="PANTHER" id="PTHR43580:SF2">
    <property type="entry name" value="CYTOKINE-LIKE NUCLEAR FACTOR N-PAC"/>
    <property type="match status" value="1"/>
</dbReference>
<reference evidence="7 8" key="1">
    <citation type="submission" date="2006-06" db="EMBL/GenBank/DDBJ databases">
        <title>Complete sequence of Rubrobacter xylanophilus DSM 9941.</title>
        <authorList>
            <consortium name="US DOE Joint Genome Institute"/>
            <person name="Copeland A."/>
            <person name="Lucas S."/>
            <person name="Lapidus A."/>
            <person name="Barry K."/>
            <person name="Detter J.C."/>
            <person name="Glavina del Rio T."/>
            <person name="Hammon N."/>
            <person name="Israni S."/>
            <person name="Dalin E."/>
            <person name="Tice H."/>
            <person name="Pitluck S."/>
            <person name="Munk A.C."/>
            <person name="Brettin T."/>
            <person name="Bruce D."/>
            <person name="Han C."/>
            <person name="Tapia R."/>
            <person name="Gilna P."/>
            <person name="Schmutz J."/>
            <person name="Larimer F."/>
            <person name="Land M."/>
            <person name="Hauser L."/>
            <person name="Kyrpides N."/>
            <person name="Lykidis A."/>
            <person name="da Costa M.S."/>
            <person name="Rainey F.A."/>
            <person name="Empadinhas N."/>
            <person name="Jolivet E."/>
            <person name="Battista J.R."/>
            <person name="Richardson P."/>
        </authorList>
    </citation>
    <scope>NUCLEOTIDE SEQUENCE [LARGE SCALE GENOMIC DNA]</scope>
    <source>
        <strain evidence="8">DSM 9941 / NBRC 16129 / PRD-1</strain>
    </source>
</reference>
<dbReference type="SUPFAM" id="SSF48179">
    <property type="entry name" value="6-phosphogluconate dehydrogenase C-terminal domain-like"/>
    <property type="match status" value="1"/>
</dbReference>
<feature type="domain" description="3-hydroxyisobutyrate dehydrogenase-like NAD-binding" evidence="6">
    <location>
        <begin position="166"/>
        <end position="281"/>
    </location>
</feature>
<protein>
    <submittedName>
        <fullName evidence="7">6-phosphogluconate dehydrogenase, NAD-binding protein</fullName>
    </submittedName>
</protein>
<feature type="domain" description="6-phosphogluconate dehydrogenase NADP-binding" evidence="5">
    <location>
        <begin position="7"/>
        <end position="163"/>
    </location>
</feature>
<evidence type="ECO:0000313" key="8">
    <source>
        <dbReference type="Proteomes" id="UP000006637"/>
    </source>
</evidence>
<dbReference type="Proteomes" id="UP000006637">
    <property type="component" value="Chromosome"/>
</dbReference>
<evidence type="ECO:0000313" key="7">
    <source>
        <dbReference type="EMBL" id="ABG03399.1"/>
    </source>
</evidence>
<dbReference type="InterPro" id="IPR051265">
    <property type="entry name" value="HIBADH-related_NP60_sf"/>
</dbReference>
<dbReference type="InterPro" id="IPR006115">
    <property type="entry name" value="6PGDH_NADP-bd"/>
</dbReference>
<keyword evidence="8" id="KW-1185">Reference proteome</keyword>
<dbReference type="STRING" id="266117.Rxyl_0425"/>
<dbReference type="Pfam" id="PF14833">
    <property type="entry name" value="NAD_binding_11"/>
    <property type="match status" value="1"/>
</dbReference>
<dbReference type="SUPFAM" id="SSF51735">
    <property type="entry name" value="NAD(P)-binding Rossmann-fold domains"/>
    <property type="match status" value="1"/>
</dbReference>
<dbReference type="KEGG" id="rxy:Rxyl_0425"/>
<dbReference type="InterPro" id="IPR029154">
    <property type="entry name" value="HIBADH-like_NADP-bd"/>
</dbReference>
<evidence type="ECO:0000256" key="3">
    <source>
        <dbReference type="ARBA" id="ARBA00023027"/>
    </source>
</evidence>
<dbReference type="PANTHER" id="PTHR43580">
    <property type="entry name" value="OXIDOREDUCTASE GLYR1-RELATED"/>
    <property type="match status" value="1"/>
</dbReference>
<keyword evidence="3" id="KW-0520">NAD</keyword>
<gene>
    <name evidence="7" type="ordered locus">Rxyl_0425</name>
</gene>
<evidence type="ECO:0000256" key="1">
    <source>
        <dbReference type="ARBA" id="ARBA00009080"/>
    </source>
</evidence>
<keyword evidence="2" id="KW-0560">Oxidoreductase</keyword>
<dbReference type="RefSeq" id="WP_011563417.1">
    <property type="nucleotide sequence ID" value="NC_008148.1"/>
</dbReference>
<dbReference type="EMBL" id="CP000386">
    <property type="protein sequence ID" value="ABG03399.1"/>
    <property type="molecule type" value="Genomic_DNA"/>
</dbReference>
<sequence>MNGNVSVAVLGTGIMGSAMARNLLKAGMEVRVWNRTRSRAEPLAAEGARVADSPREAARGAGVLLTMLADAGAVAGAVGGGALEALSPGAVWLQMSTVGVEGTGRLQRMALERGVAYVDAPVLGTRQPAEAGELVVLASGPEEVRPACEPVFEAVGKKTLWVGPVGAGTRLKLVVNNWITGLLGVLGETFALAQKLGVDPSLFFEAVEGGPLDLPYARAKGKMMAEGEYPTSFSVRLARKDAGLVLEAAEDLRLPVCEAVAYHLDRAAETGHAEDDMAAIYEGVRTAAEPGGAG</sequence>
<dbReference type="InterPro" id="IPR008927">
    <property type="entry name" value="6-PGluconate_DH-like_C_sf"/>
</dbReference>
<dbReference type="Gene3D" id="3.40.50.720">
    <property type="entry name" value="NAD(P)-binding Rossmann-like Domain"/>
    <property type="match status" value="1"/>
</dbReference>